<gene>
    <name evidence="1" type="ORF">COT25_04350</name>
</gene>
<accession>A0A2H0YRS1</accession>
<evidence type="ECO:0000313" key="2">
    <source>
        <dbReference type="Proteomes" id="UP000228711"/>
    </source>
</evidence>
<reference evidence="2" key="1">
    <citation type="submission" date="2017-09" db="EMBL/GenBank/DDBJ databases">
        <title>Depth-based differentiation of microbial function through sediment-hosted aquifers and enrichment of novel symbionts in the deep terrestrial subsurface.</title>
        <authorList>
            <person name="Probst A.J."/>
            <person name="Ladd B."/>
            <person name="Jarett J.K."/>
            <person name="Geller-Mcgrath D.E."/>
            <person name="Sieber C.M.K."/>
            <person name="Emerson J.B."/>
            <person name="Anantharaman K."/>
            <person name="Thomas B.C."/>
            <person name="Malmstrom R."/>
            <person name="Stieglmeier M."/>
            <person name="Klingl A."/>
            <person name="Woyke T."/>
            <person name="Ryan C.M."/>
            <person name="Banfield J.F."/>
        </authorList>
    </citation>
    <scope>NUCLEOTIDE SEQUENCE [LARGE SCALE GENOMIC DNA]</scope>
</reference>
<evidence type="ECO:0000313" key="1">
    <source>
        <dbReference type="EMBL" id="PIS41205.1"/>
    </source>
</evidence>
<comment type="caution">
    <text evidence="1">The sequence shown here is derived from an EMBL/GenBank/DDBJ whole genome shotgun (WGS) entry which is preliminary data.</text>
</comment>
<name>A0A2H0YRS1_9BACT</name>
<proteinExistence type="predicted"/>
<protein>
    <submittedName>
        <fullName evidence="1">Uncharacterized protein</fullName>
    </submittedName>
</protein>
<dbReference type="AlphaFoldDB" id="A0A2H0YRS1"/>
<dbReference type="EMBL" id="PEXV01000140">
    <property type="protein sequence ID" value="PIS41205.1"/>
    <property type="molecule type" value="Genomic_DNA"/>
</dbReference>
<sequence length="532" mass="59865">MIPDERLTKDSLLSQTQDADGIFYYGLGNGFWQTETFGSGKIYFSEFPPTGSMIYDERTNSARMPDETIFGKGISAFVGSSGIIYDTYSFMPNANFVYNIARNKSIALSLKNSRYPLLPSQIRNLSASMQFNYQPEHDLSIKQFLQMVCYCDPEKKIDPDAQEQGSNPEINYSSIFISRIKIPINYFVSGGKIFFDAKQYMQEMGKPAIPLYQAETVLPNGSRIIGISFNYSQSRYENITADFVPVYEQFNQTVEPVHGFYPLQMFYNETFDLIDGRKTVRLIAAGMQYNNDTKEALVLDGIEAVIEYASPFEFLGFSAENITLGRNQTFKIRSFGTQNISVFIEIKGGNFSEIIESNISQGYSEPGWKPPFAGNFLATAYVLMGNNSAGPRYAPFSVNAPSQNFFRIFESFGTDGYNKIMKSFSEKIQIAFNGASVFIEYINPFSKFSSSSNSSTAEKSISAPDYSFSISQDSGKIIYHMKSDKGELVLEKNAGATKETCKGDCSELYDKMNSRFVEMQNMQDYVIESIGR</sequence>
<organism evidence="1 2">
    <name type="scientific">Candidatus Kerfeldbacteria bacterium CG08_land_8_20_14_0_20_42_7</name>
    <dbReference type="NCBI Taxonomy" id="2014245"/>
    <lineage>
        <taxon>Bacteria</taxon>
        <taxon>Candidatus Kerfeldiibacteriota</taxon>
    </lineage>
</organism>
<dbReference type="Proteomes" id="UP000228711">
    <property type="component" value="Unassembled WGS sequence"/>
</dbReference>